<accession>A0ABV9LB62</accession>
<dbReference type="EMBL" id="JBHSHB010000024">
    <property type="protein sequence ID" value="MFC4691394.1"/>
    <property type="molecule type" value="Genomic_DNA"/>
</dbReference>
<organism evidence="2 3">
    <name type="scientific">Dokdonia genika</name>
    <dbReference type="NCBI Taxonomy" id="308113"/>
    <lineage>
        <taxon>Bacteria</taxon>
        <taxon>Pseudomonadati</taxon>
        <taxon>Bacteroidota</taxon>
        <taxon>Flavobacteriia</taxon>
        <taxon>Flavobacteriales</taxon>
        <taxon>Flavobacteriaceae</taxon>
        <taxon>Dokdonia</taxon>
    </lineage>
</organism>
<comment type="caution">
    <text evidence="2">The sequence shown here is derived from an EMBL/GenBank/DDBJ whole genome shotgun (WGS) entry which is preliminary data.</text>
</comment>
<gene>
    <name evidence="2" type="ORF">ACFO5T_13225</name>
</gene>
<keyword evidence="1" id="KW-1133">Transmembrane helix</keyword>
<keyword evidence="3" id="KW-1185">Reference proteome</keyword>
<dbReference type="RefSeq" id="WP_021779264.1">
    <property type="nucleotide sequence ID" value="NZ_JBHSHB010000024.1"/>
</dbReference>
<sequence>MRNSHKLIFASIAVMLFAMKPDVAAFLPQWLKLAVAGLLLVLGFYTMWKERQW</sequence>
<evidence type="ECO:0000313" key="3">
    <source>
        <dbReference type="Proteomes" id="UP001595878"/>
    </source>
</evidence>
<evidence type="ECO:0000256" key="1">
    <source>
        <dbReference type="SAM" id="Phobius"/>
    </source>
</evidence>
<protein>
    <submittedName>
        <fullName evidence="2">Uncharacterized protein</fullName>
    </submittedName>
</protein>
<dbReference type="Proteomes" id="UP001595878">
    <property type="component" value="Unassembled WGS sequence"/>
</dbReference>
<reference evidence="3" key="1">
    <citation type="journal article" date="2019" name="Int. J. Syst. Evol. Microbiol.">
        <title>The Global Catalogue of Microorganisms (GCM) 10K type strain sequencing project: providing services to taxonomists for standard genome sequencing and annotation.</title>
        <authorList>
            <consortium name="The Broad Institute Genomics Platform"/>
            <consortium name="The Broad Institute Genome Sequencing Center for Infectious Disease"/>
            <person name="Wu L."/>
            <person name="Ma J."/>
        </authorList>
    </citation>
    <scope>NUCLEOTIDE SEQUENCE [LARGE SCALE GENOMIC DNA]</scope>
    <source>
        <strain evidence="3">CGMCC 4.7427</strain>
    </source>
</reference>
<keyword evidence="1" id="KW-0812">Transmembrane</keyword>
<keyword evidence="1" id="KW-0472">Membrane</keyword>
<name>A0ABV9LB62_9FLAO</name>
<feature type="transmembrane region" description="Helical" evidence="1">
    <location>
        <begin position="31"/>
        <end position="48"/>
    </location>
</feature>
<proteinExistence type="predicted"/>
<evidence type="ECO:0000313" key="2">
    <source>
        <dbReference type="EMBL" id="MFC4691394.1"/>
    </source>
</evidence>